<dbReference type="Proteomes" id="UP000186677">
    <property type="component" value="Unassembled WGS sequence"/>
</dbReference>
<evidence type="ECO:0000313" key="4">
    <source>
        <dbReference type="EMBL" id="OKA20440.1"/>
    </source>
</evidence>
<dbReference type="Pfam" id="PF16967">
    <property type="entry name" value="TcfC"/>
    <property type="match status" value="1"/>
</dbReference>
<keyword evidence="1" id="KW-0732">Signal</keyword>
<feature type="domain" description="Pilus assembly protein C-terminal" evidence="2">
    <location>
        <begin position="703"/>
        <end position="797"/>
    </location>
</feature>
<dbReference type="Pfam" id="PF15976">
    <property type="entry name" value="CooC_C"/>
    <property type="match status" value="1"/>
</dbReference>
<dbReference type="InterPro" id="IPR031917">
    <property type="entry name" value="Pilus_assem_C"/>
</dbReference>
<accession>A0ABX3E934</accession>
<gene>
    <name evidence="4" type="ORF">BOH73_13935</name>
</gene>
<dbReference type="EMBL" id="MPJC01000008">
    <property type="protein sequence ID" value="OKA20440.1"/>
    <property type="molecule type" value="Genomic_DNA"/>
</dbReference>
<proteinExistence type="predicted"/>
<name>A0ABX3E934_9PSED</name>
<keyword evidence="5" id="KW-1185">Reference proteome</keyword>
<reference evidence="4 5" key="1">
    <citation type="submission" date="2016-11" db="EMBL/GenBank/DDBJ databases">
        <title>Draft genome of Pseudomonas versuta A4R1.5.</title>
        <authorList>
            <person name="See-Too W.-S."/>
        </authorList>
    </citation>
    <scope>NUCLEOTIDE SEQUENCE [LARGE SCALE GENOMIC DNA]</scope>
    <source>
        <strain evidence="4 5">A4R1.5</strain>
    </source>
</reference>
<evidence type="ECO:0000259" key="2">
    <source>
        <dbReference type="Pfam" id="PF15976"/>
    </source>
</evidence>
<comment type="caution">
    <text evidence="4">The sequence shown here is derived from an EMBL/GenBank/DDBJ whole genome shotgun (WGS) entry which is preliminary data.</text>
</comment>
<evidence type="ECO:0000313" key="5">
    <source>
        <dbReference type="Proteomes" id="UP000186677"/>
    </source>
</evidence>
<protein>
    <submittedName>
        <fullName evidence="4">Pilus assembly protein PapC</fullName>
    </submittedName>
</protein>
<feature type="domain" description="Pilus assembly protein E-set like" evidence="3">
    <location>
        <begin position="255"/>
        <end position="320"/>
    </location>
</feature>
<dbReference type="InterPro" id="IPR032636">
    <property type="entry name" value="Pilus_assem_E-set-like_dom"/>
</dbReference>
<organism evidence="4 5">
    <name type="scientific">Pseudomonas versuta</name>
    <dbReference type="NCBI Taxonomy" id="1788301"/>
    <lineage>
        <taxon>Bacteria</taxon>
        <taxon>Pseudomonadati</taxon>
        <taxon>Pseudomonadota</taxon>
        <taxon>Gammaproteobacteria</taxon>
        <taxon>Pseudomonadales</taxon>
        <taxon>Pseudomonadaceae</taxon>
        <taxon>Pseudomonas</taxon>
    </lineage>
</organism>
<sequence>MAPETAPAKNTSSLSLLEQTEGLPKDFLEHFFDLPLAVRIEQDGKFLGDGRVVLSRNNTVQLLDLSEFHDSKLSAVDRQRWSDYLEQPRPVGNCTSNCDNGLVAIHYSLQNSLLSLVTNTAELDPTEARYHKLPEGGSHGLILRNQFNVSGGSGADTSGRYSVDAQGSIGNWSTVGSYQVDRSSYEGAETRQSIQSLYGQREHDNKFVKAGFFLPNFQGVARQPSTPGSVPNTIVGVMIGSSDSLAINSSSPSIYPVYVTANRQGMVEIYRDGSLIYTQPVEPGLQLIDTRRLPGGIYEVEVRLVEDGKVTSTETELINKPAHWSNSQERWRYSSFIGQQRNLLNTYSTDQADNLAVGGVVNYLAHPRAVLGAMVQQIGKERAVGGSVNWHASDTSNVYTNVFHSSEHGVGLDVQAIRNYATGSVMFNHSLNWQNADKYLKTRAGTQQNSAVALNHRLDDVNSLTARASYSNGVTSGVGLDLSFSRRSKVLGSDANWRTSVFDRPATSSSGNQRNRGLDVTLTMALGSEGRRYSVGAGTRAASKGGRDQYVNAGVYQDLEGGVLSSVNGNVSSDRYGVGLNGGASFEGDVVRGDLFAQRSSLEGGITGGVNLESTVAIGGGKMVTAGNGVNIGAHTGMIIDVESDLPDLELMAQDTTGSSTTLKPGRNFVPVTAYKPGTLQLDFAGRDAPAASIHPAMTSYHLNKGGVAYRQVKVMQTLTVMGQVHDADGKPLRGAEVRNHAGRSVAEADGFFTLEMSARQPMLEVTHPSIKGCTFHLDDKRYPREGEVVMVGKLKCDELNTSKPLLSASVEQQG</sequence>
<evidence type="ECO:0000256" key="1">
    <source>
        <dbReference type="ARBA" id="ARBA00022729"/>
    </source>
</evidence>
<evidence type="ECO:0000259" key="3">
    <source>
        <dbReference type="Pfam" id="PF16967"/>
    </source>
</evidence>